<organism evidence="2 3">
    <name type="scientific">Shimia sagamensis</name>
    <dbReference type="NCBI Taxonomy" id="1566352"/>
    <lineage>
        <taxon>Bacteria</taxon>
        <taxon>Pseudomonadati</taxon>
        <taxon>Pseudomonadota</taxon>
        <taxon>Alphaproteobacteria</taxon>
        <taxon>Rhodobacterales</taxon>
        <taxon>Roseobacteraceae</taxon>
    </lineage>
</organism>
<feature type="transmembrane region" description="Helical" evidence="1">
    <location>
        <begin position="16"/>
        <end position="37"/>
    </location>
</feature>
<dbReference type="Proteomes" id="UP001157961">
    <property type="component" value="Unassembled WGS sequence"/>
</dbReference>
<reference evidence="2 3" key="1">
    <citation type="submission" date="2017-05" db="EMBL/GenBank/DDBJ databases">
        <authorList>
            <person name="Varghese N."/>
            <person name="Submissions S."/>
        </authorList>
    </citation>
    <scope>NUCLEOTIDE SEQUENCE [LARGE SCALE GENOMIC DNA]</scope>
    <source>
        <strain evidence="2 3">DSM 29734</strain>
    </source>
</reference>
<keyword evidence="1" id="KW-0472">Membrane</keyword>
<dbReference type="PROSITE" id="PS00409">
    <property type="entry name" value="PROKAR_NTER_METHYL"/>
    <property type="match status" value="1"/>
</dbReference>
<evidence type="ECO:0000313" key="2">
    <source>
        <dbReference type="EMBL" id="SMP05738.1"/>
    </source>
</evidence>
<dbReference type="InterPro" id="IPR045584">
    <property type="entry name" value="Pilin-like"/>
</dbReference>
<comment type="caution">
    <text evidence="2">The sequence shown here is derived from an EMBL/GenBank/DDBJ whole genome shotgun (WGS) entry which is preliminary data.</text>
</comment>
<sequence length="228" mass="24642">MRHLPTPTNSAHRDRGLSLIELVVAMALFALVAIMGAQGLSGMLRLRDNLHARSEASADLAQAISLLRRDMSSAVPMPFFSPDNGPILSALIEDTQGFSVSVGGQPTLQTSGRLQPVFHRVSWRIQPRSGLFSRQRWSTLTPLNSTALGPEVPVLNGVISIRMRSYWGELGWVNGLRPPLQAVQSAPNQDEDSGSNATVAYSSGLPDGVEITLVTEKHGELVLLESLK</sequence>
<keyword evidence="3" id="KW-1185">Reference proteome</keyword>
<dbReference type="EMBL" id="FXTY01000001">
    <property type="protein sequence ID" value="SMP05738.1"/>
    <property type="molecule type" value="Genomic_DNA"/>
</dbReference>
<evidence type="ECO:0000256" key="1">
    <source>
        <dbReference type="SAM" id="Phobius"/>
    </source>
</evidence>
<dbReference type="Pfam" id="PF07963">
    <property type="entry name" value="N_methyl"/>
    <property type="match status" value="1"/>
</dbReference>
<proteinExistence type="predicted"/>
<dbReference type="InterPro" id="IPR012902">
    <property type="entry name" value="N_methyl_site"/>
</dbReference>
<keyword evidence="1" id="KW-0812">Transmembrane</keyword>
<protein>
    <submittedName>
        <fullName evidence="2">Type II secretion system protein J (GspJ)</fullName>
    </submittedName>
</protein>
<evidence type="ECO:0000313" key="3">
    <source>
        <dbReference type="Proteomes" id="UP001157961"/>
    </source>
</evidence>
<name>A0ABY1NBM1_9RHOB</name>
<accession>A0ABY1NBM1</accession>
<gene>
    <name evidence="2" type="ORF">SAMN06265373_101595</name>
</gene>
<dbReference type="SUPFAM" id="SSF54523">
    <property type="entry name" value="Pili subunits"/>
    <property type="match status" value="1"/>
</dbReference>
<dbReference type="NCBIfam" id="TIGR02532">
    <property type="entry name" value="IV_pilin_GFxxxE"/>
    <property type="match status" value="1"/>
</dbReference>
<dbReference type="RefSeq" id="WP_283424443.1">
    <property type="nucleotide sequence ID" value="NZ_FXTY01000001.1"/>
</dbReference>
<keyword evidence="1" id="KW-1133">Transmembrane helix</keyword>